<sequence>MTLVPEPAALYVISFLDIGSFDPALMMRQFAISLDHNDPPSLEAGTAIGKHCVYLQLYMGFFKFLSLNLHMHPSEPETEAPMQATLARVALGKQRLLLNAT</sequence>
<dbReference type="EMBL" id="FJUX01000034">
    <property type="protein sequence ID" value="CZS97922.1"/>
    <property type="molecule type" value="Genomic_DNA"/>
</dbReference>
<proteinExistence type="predicted"/>
<name>A0A1E1KIT9_9HELO</name>
<protein>
    <submittedName>
        <fullName evidence="1">Uncharacterized protein</fullName>
    </submittedName>
</protein>
<organism evidence="1 2">
    <name type="scientific">Rhynchosporium agropyri</name>
    <dbReference type="NCBI Taxonomy" id="914238"/>
    <lineage>
        <taxon>Eukaryota</taxon>
        <taxon>Fungi</taxon>
        <taxon>Dikarya</taxon>
        <taxon>Ascomycota</taxon>
        <taxon>Pezizomycotina</taxon>
        <taxon>Leotiomycetes</taxon>
        <taxon>Helotiales</taxon>
        <taxon>Ploettnerulaceae</taxon>
        <taxon>Rhynchosporium</taxon>
    </lineage>
</organism>
<gene>
    <name evidence="1" type="ORF">RAG0_06799</name>
</gene>
<keyword evidence="2" id="KW-1185">Reference proteome</keyword>
<evidence type="ECO:0000313" key="1">
    <source>
        <dbReference type="EMBL" id="CZS97922.1"/>
    </source>
</evidence>
<dbReference type="Proteomes" id="UP000178912">
    <property type="component" value="Unassembled WGS sequence"/>
</dbReference>
<reference evidence="2" key="1">
    <citation type="submission" date="2016-03" db="EMBL/GenBank/DDBJ databases">
        <authorList>
            <person name="Guldener U."/>
        </authorList>
    </citation>
    <scope>NUCLEOTIDE SEQUENCE [LARGE SCALE GENOMIC DNA]</scope>
    <source>
        <strain evidence="2">04CH-RAC-A.6.1</strain>
    </source>
</reference>
<accession>A0A1E1KIT9</accession>
<evidence type="ECO:0000313" key="2">
    <source>
        <dbReference type="Proteomes" id="UP000178912"/>
    </source>
</evidence>
<dbReference type="AlphaFoldDB" id="A0A1E1KIT9"/>